<organism evidence="1 2">
    <name type="scientific">Prymnesium parvum</name>
    <name type="common">Toxic golden alga</name>
    <dbReference type="NCBI Taxonomy" id="97485"/>
    <lineage>
        <taxon>Eukaryota</taxon>
        <taxon>Haptista</taxon>
        <taxon>Haptophyta</taxon>
        <taxon>Prymnesiophyceae</taxon>
        <taxon>Prymnesiales</taxon>
        <taxon>Prymnesiaceae</taxon>
        <taxon>Prymnesium</taxon>
    </lineage>
</organism>
<protein>
    <submittedName>
        <fullName evidence="1">Uncharacterized protein</fullName>
    </submittedName>
</protein>
<evidence type="ECO:0000313" key="1">
    <source>
        <dbReference type="EMBL" id="KAL1522242.1"/>
    </source>
</evidence>
<dbReference type="GO" id="GO:0046921">
    <property type="term" value="F:alpha-(1-&gt;6)-fucosyltransferase activity"/>
    <property type="evidence" value="ECO:0007669"/>
    <property type="project" value="TreeGrafter"/>
</dbReference>
<dbReference type="Proteomes" id="UP001515480">
    <property type="component" value="Unassembled WGS sequence"/>
</dbReference>
<proteinExistence type="predicted"/>
<name>A0AB34JMN2_PRYPA</name>
<sequence>MLLAPSLAAGAVYRANYTPADQSSLRAMSSPTGAWFSQTDRLAVLRAYRAVQRPANCSAARFLLVEDWQQQTGMGFSFLTLHTYLLQALWERRTLVFASAFLPNATRRWCDEGSRDFGCYFEAWSPCEAYLRENRAALLAAHGLVGWRPSSDNLRHRLVALFQERDKRRGAMWWCYNTWDNRSAAPAMGRAWWWAITIDLLLRLRPHIQEESAALLRANGVMADDRLIVAIVRHGGKHHEETLLAVEEYMEPLRRLSLPSCLNTTHVFLATETLSVTLEFRKACVRRGWNCFWAPDPTRINARHDMWNPHGYGDRAKTHPDWIAKIGRVSAVNLAVARRGVGLVGSLGSQWLKATLGFMQHFHGHAPSVCSLHVQPLGARSNRIVVPEEYASDRCNATDPQFRLPKCVTRASDGEETSSPRSIQVQV</sequence>
<dbReference type="PANTHER" id="PTHR13132">
    <property type="entry name" value="ALPHA- 1,6 -FUCOSYLTRANSFERASE"/>
    <property type="match status" value="1"/>
</dbReference>
<accession>A0AB34JMN2</accession>
<gene>
    <name evidence="1" type="ORF">AB1Y20_021878</name>
</gene>
<dbReference type="GO" id="GO:0006487">
    <property type="term" value="P:protein N-linked glycosylation"/>
    <property type="evidence" value="ECO:0007669"/>
    <property type="project" value="TreeGrafter"/>
</dbReference>
<dbReference type="EMBL" id="JBGBPQ010000007">
    <property type="protein sequence ID" value="KAL1522242.1"/>
    <property type="molecule type" value="Genomic_DNA"/>
</dbReference>
<dbReference type="AlphaFoldDB" id="A0AB34JMN2"/>
<evidence type="ECO:0000313" key="2">
    <source>
        <dbReference type="Proteomes" id="UP001515480"/>
    </source>
</evidence>
<comment type="caution">
    <text evidence="1">The sequence shown here is derived from an EMBL/GenBank/DDBJ whole genome shotgun (WGS) entry which is preliminary data.</text>
</comment>
<keyword evidence="2" id="KW-1185">Reference proteome</keyword>
<reference evidence="1 2" key="1">
    <citation type="journal article" date="2024" name="Science">
        <title>Giant polyketide synthase enzymes in the biosynthesis of giant marine polyether toxins.</title>
        <authorList>
            <person name="Fallon T.R."/>
            <person name="Shende V.V."/>
            <person name="Wierzbicki I.H."/>
            <person name="Pendleton A.L."/>
            <person name="Watervoot N.F."/>
            <person name="Auber R.P."/>
            <person name="Gonzalez D.J."/>
            <person name="Wisecaver J.H."/>
            <person name="Moore B.S."/>
        </authorList>
    </citation>
    <scope>NUCLEOTIDE SEQUENCE [LARGE SCALE GENOMIC DNA]</scope>
    <source>
        <strain evidence="1 2">12B1</strain>
    </source>
</reference>
<dbReference type="PANTHER" id="PTHR13132:SF29">
    <property type="entry name" value="ALPHA-(1,6)-FUCOSYLTRANSFERASE"/>
    <property type="match status" value="1"/>
</dbReference>